<evidence type="ECO:0000313" key="1">
    <source>
        <dbReference type="EMBL" id="KAL0177203.1"/>
    </source>
</evidence>
<gene>
    <name evidence="1" type="ORF">M9458_026097</name>
</gene>
<protein>
    <recommendedName>
        <fullName evidence="3">Ubiquitinyl hydrolase 1</fullName>
    </recommendedName>
</protein>
<keyword evidence="2" id="KW-1185">Reference proteome</keyword>
<evidence type="ECO:0008006" key="3">
    <source>
        <dbReference type="Google" id="ProtNLM"/>
    </source>
</evidence>
<organism evidence="1 2">
    <name type="scientific">Cirrhinus mrigala</name>
    <name type="common">Mrigala</name>
    <dbReference type="NCBI Taxonomy" id="683832"/>
    <lineage>
        <taxon>Eukaryota</taxon>
        <taxon>Metazoa</taxon>
        <taxon>Chordata</taxon>
        <taxon>Craniata</taxon>
        <taxon>Vertebrata</taxon>
        <taxon>Euteleostomi</taxon>
        <taxon>Actinopterygii</taxon>
        <taxon>Neopterygii</taxon>
        <taxon>Teleostei</taxon>
        <taxon>Ostariophysi</taxon>
        <taxon>Cypriniformes</taxon>
        <taxon>Cyprinidae</taxon>
        <taxon>Labeoninae</taxon>
        <taxon>Labeonini</taxon>
        <taxon>Cirrhinus</taxon>
    </lineage>
</organism>
<dbReference type="EMBL" id="JAMKFB020000013">
    <property type="protein sequence ID" value="KAL0177203.1"/>
    <property type="molecule type" value="Genomic_DNA"/>
</dbReference>
<feature type="non-terminal residue" evidence="1">
    <location>
        <position position="1"/>
    </location>
</feature>
<evidence type="ECO:0000313" key="2">
    <source>
        <dbReference type="Proteomes" id="UP001529510"/>
    </source>
</evidence>
<accession>A0ABD0PT34</accession>
<name>A0ABD0PT34_CIRMR</name>
<dbReference type="Proteomes" id="UP001529510">
    <property type="component" value="Unassembled WGS sequence"/>
</dbReference>
<comment type="caution">
    <text evidence="1">The sequence shown here is derived from an EMBL/GenBank/DDBJ whole genome shotgun (WGS) entry which is preliminary data.</text>
</comment>
<dbReference type="AlphaFoldDB" id="A0ABD0PT34"/>
<reference evidence="1 2" key="1">
    <citation type="submission" date="2024-05" db="EMBL/GenBank/DDBJ databases">
        <title>Genome sequencing and assembly of Indian major carp, Cirrhinus mrigala (Hamilton, 1822).</title>
        <authorList>
            <person name="Mohindra V."/>
            <person name="Chowdhury L.M."/>
            <person name="Lal K."/>
            <person name="Jena J.K."/>
        </authorList>
    </citation>
    <scope>NUCLEOTIDE SEQUENCE [LARGE SCALE GENOMIC DNA]</scope>
    <source>
        <strain evidence="1">CM1030</strain>
        <tissue evidence="1">Blood</tissue>
    </source>
</reference>
<proteinExistence type="predicted"/>
<sequence>EEWVKIVEMASPVSSSNGLQFDSLEDIHIFVLSNILRRPIIVIAGTYTAVEDFDGITQSTD</sequence>